<organism evidence="8 9">
    <name type="scientific">Oceanobacillus piezotolerans</name>
    <dbReference type="NCBI Taxonomy" id="2448030"/>
    <lineage>
        <taxon>Bacteria</taxon>
        <taxon>Bacillati</taxon>
        <taxon>Bacillota</taxon>
        <taxon>Bacilli</taxon>
        <taxon>Bacillales</taxon>
        <taxon>Bacillaceae</taxon>
        <taxon>Oceanobacillus</taxon>
    </lineage>
</organism>
<dbReference type="GO" id="GO:0005886">
    <property type="term" value="C:plasma membrane"/>
    <property type="evidence" value="ECO:0007669"/>
    <property type="project" value="UniProtKB-SubCell"/>
</dbReference>
<evidence type="ECO:0000256" key="1">
    <source>
        <dbReference type="ARBA" id="ARBA00004651"/>
    </source>
</evidence>
<dbReference type="EMBL" id="RCHR01000008">
    <property type="protein sequence ID" value="RLL41336.1"/>
    <property type="molecule type" value="Genomic_DNA"/>
</dbReference>
<keyword evidence="3" id="KW-1003">Cell membrane</keyword>
<comment type="subcellular location">
    <subcellularLocation>
        <location evidence="1">Cell membrane</location>
        <topology evidence="1">Multi-pass membrane protein</topology>
    </subcellularLocation>
</comment>
<evidence type="ECO:0000256" key="7">
    <source>
        <dbReference type="SAM" id="Phobius"/>
    </source>
</evidence>
<proteinExistence type="inferred from homology"/>
<evidence type="ECO:0000313" key="9">
    <source>
        <dbReference type="Proteomes" id="UP000270219"/>
    </source>
</evidence>
<evidence type="ECO:0000256" key="3">
    <source>
        <dbReference type="ARBA" id="ARBA00022475"/>
    </source>
</evidence>
<dbReference type="InterPro" id="IPR032808">
    <property type="entry name" value="DoxX"/>
</dbReference>
<evidence type="ECO:0000256" key="2">
    <source>
        <dbReference type="ARBA" id="ARBA00006679"/>
    </source>
</evidence>
<dbReference type="Proteomes" id="UP000270219">
    <property type="component" value="Unassembled WGS sequence"/>
</dbReference>
<gene>
    <name evidence="8" type="ORF">D8M04_17605</name>
</gene>
<comment type="similarity">
    <text evidence="2">Belongs to the DoxX family.</text>
</comment>
<keyword evidence="6 7" id="KW-0472">Membrane</keyword>
<evidence type="ECO:0000256" key="6">
    <source>
        <dbReference type="ARBA" id="ARBA00023136"/>
    </source>
</evidence>
<feature type="transmembrane region" description="Helical" evidence="7">
    <location>
        <begin position="46"/>
        <end position="67"/>
    </location>
</feature>
<feature type="transmembrane region" description="Helical" evidence="7">
    <location>
        <begin position="101"/>
        <end position="125"/>
    </location>
</feature>
<evidence type="ECO:0000313" key="8">
    <source>
        <dbReference type="EMBL" id="RLL41336.1"/>
    </source>
</evidence>
<reference evidence="8 9" key="1">
    <citation type="submission" date="2018-10" db="EMBL/GenBank/DDBJ databases">
        <title>Oceanobacillus sp. YLB-02 draft genome.</title>
        <authorList>
            <person name="Yu L."/>
        </authorList>
    </citation>
    <scope>NUCLEOTIDE SEQUENCE [LARGE SCALE GENOMIC DNA]</scope>
    <source>
        <strain evidence="8 9">YLB-02</strain>
    </source>
</reference>
<feature type="transmembrane region" description="Helical" evidence="7">
    <location>
        <begin position="7"/>
        <end position="26"/>
    </location>
</feature>
<protein>
    <submittedName>
        <fullName evidence="8">DoxX family protein</fullName>
    </submittedName>
</protein>
<dbReference type="Pfam" id="PF07681">
    <property type="entry name" value="DoxX"/>
    <property type="match status" value="1"/>
</dbReference>
<name>A0A498D2X5_9BACI</name>
<evidence type="ECO:0000256" key="5">
    <source>
        <dbReference type="ARBA" id="ARBA00022989"/>
    </source>
</evidence>
<feature type="transmembrane region" description="Helical" evidence="7">
    <location>
        <begin position="74"/>
        <end position="95"/>
    </location>
</feature>
<dbReference type="AlphaFoldDB" id="A0A498D2X5"/>
<dbReference type="InterPro" id="IPR051907">
    <property type="entry name" value="DoxX-like_oxidoreductase"/>
</dbReference>
<evidence type="ECO:0000256" key="4">
    <source>
        <dbReference type="ARBA" id="ARBA00022692"/>
    </source>
</evidence>
<accession>A0A498D2X5</accession>
<dbReference type="OrthoDB" id="886570at2"/>
<keyword evidence="9" id="KW-1185">Reference proteome</keyword>
<keyword evidence="4 7" id="KW-0812">Transmembrane</keyword>
<dbReference type="RefSeq" id="WP_121524727.1">
    <property type="nucleotide sequence ID" value="NZ_RCHR01000008.1"/>
</dbReference>
<sequence>MSYKNEIGSFLLRIILGVVFLANGITKFTGGIENTVGWFESIGIPGFLAYIVGVIEVVGGIAIILGIATRLVSLLFGLIMIGAIFTVKLSAGFLNGYVYDLVLLVIAIHMILNGSKLYSLGNLIFKERETQKISW</sequence>
<comment type="caution">
    <text evidence="8">The sequence shown here is derived from an EMBL/GenBank/DDBJ whole genome shotgun (WGS) entry which is preliminary data.</text>
</comment>
<dbReference type="PANTHER" id="PTHR33452:SF1">
    <property type="entry name" value="INNER MEMBRANE PROTEIN YPHA-RELATED"/>
    <property type="match status" value="1"/>
</dbReference>
<dbReference type="PANTHER" id="PTHR33452">
    <property type="entry name" value="OXIDOREDUCTASE CATD-RELATED"/>
    <property type="match status" value="1"/>
</dbReference>
<keyword evidence="5 7" id="KW-1133">Transmembrane helix</keyword>